<dbReference type="InterPro" id="IPR043502">
    <property type="entry name" value="DNA/RNA_pol_sf"/>
</dbReference>
<dbReference type="InterPro" id="IPR039537">
    <property type="entry name" value="Retrotran_Ty1/copia-like"/>
</dbReference>
<evidence type="ECO:0000256" key="2">
    <source>
        <dbReference type="ARBA" id="ARBA00022801"/>
    </source>
</evidence>
<dbReference type="ExpressionAtlas" id="A0A2K3L8J1">
    <property type="expression patterns" value="baseline"/>
</dbReference>
<dbReference type="Pfam" id="PF25597">
    <property type="entry name" value="SH3_retrovirus"/>
    <property type="match status" value="1"/>
</dbReference>
<dbReference type="PANTHER" id="PTHR42648">
    <property type="entry name" value="TRANSPOSASE, PUTATIVE-RELATED"/>
    <property type="match status" value="1"/>
</dbReference>
<dbReference type="STRING" id="57577.A0A2K3L8J1"/>
<evidence type="ECO:0000256" key="1">
    <source>
        <dbReference type="ARBA" id="ARBA00022723"/>
    </source>
</evidence>
<feature type="domain" description="Reverse transcriptase Ty1/copia-type" evidence="4">
    <location>
        <begin position="265"/>
        <end position="382"/>
    </location>
</feature>
<name>A0A2K3L8J1_TRIPR</name>
<keyword evidence="1" id="KW-0479">Metal-binding</keyword>
<proteinExistence type="predicted"/>
<evidence type="ECO:0000313" key="7">
    <source>
        <dbReference type="Proteomes" id="UP000236291"/>
    </source>
</evidence>
<accession>A0A2K3L8J1</accession>
<keyword evidence="2" id="KW-0378">Hydrolase</keyword>
<reference evidence="6 7" key="2">
    <citation type="journal article" date="2017" name="Front. Plant Sci.">
        <title>Gene Classification and Mining of Molecular Markers Useful in Red Clover (Trifolium pratense) Breeding.</title>
        <authorList>
            <person name="Istvanek J."/>
            <person name="Dluhosova J."/>
            <person name="Dluhos P."/>
            <person name="Patkova L."/>
            <person name="Nedelnik J."/>
            <person name="Repkova J."/>
        </authorList>
    </citation>
    <scope>NUCLEOTIDE SEQUENCE [LARGE SCALE GENOMIC DNA]</scope>
    <source>
        <strain evidence="7">cv. Tatra</strain>
        <tissue evidence="6">Young leaves</tissue>
    </source>
</reference>
<dbReference type="Pfam" id="PF07727">
    <property type="entry name" value="RVT_2"/>
    <property type="match status" value="1"/>
</dbReference>
<evidence type="ECO:0000256" key="3">
    <source>
        <dbReference type="SAM" id="MobiDB-lite"/>
    </source>
</evidence>
<protein>
    <submittedName>
        <fullName evidence="6">Copia-type polyprotein</fullName>
    </submittedName>
</protein>
<organism evidence="6 7">
    <name type="scientific">Trifolium pratense</name>
    <name type="common">Red clover</name>
    <dbReference type="NCBI Taxonomy" id="57577"/>
    <lineage>
        <taxon>Eukaryota</taxon>
        <taxon>Viridiplantae</taxon>
        <taxon>Streptophyta</taxon>
        <taxon>Embryophyta</taxon>
        <taxon>Tracheophyta</taxon>
        <taxon>Spermatophyta</taxon>
        <taxon>Magnoliopsida</taxon>
        <taxon>eudicotyledons</taxon>
        <taxon>Gunneridae</taxon>
        <taxon>Pentapetalae</taxon>
        <taxon>rosids</taxon>
        <taxon>fabids</taxon>
        <taxon>Fabales</taxon>
        <taxon>Fabaceae</taxon>
        <taxon>Papilionoideae</taxon>
        <taxon>50 kb inversion clade</taxon>
        <taxon>NPAAA clade</taxon>
        <taxon>Hologalegina</taxon>
        <taxon>IRL clade</taxon>
        <taxon>Trifolieae</taxon>
        <taxon>Trifolium</taxon>
    </lineage>
</organism>
<dbReference type="InterPro" id="IPR013103">
    <property type="entry name" value="RVT_2"/>
</dbReference>
<evidence type="ECO:0000259" key="4">
    <source>
        <dbReference type="Pfam" id="PF07727"/>
    </source>
</evidence>
<feature type="compositionally biased region" description="Polar residues" evidence="3">
    <location>
        <begin position="142"/>
        <end position="151"/>
    </location>
</feature>
<dbReference type="PANTHER" id="PTHR42648:SF18">
    <property type="entry name" value="RETROTRANSPOSON, UNCLASSIFIED-LIKE PROTEIN"/>
    <property type="match status" value="1"/>
</dbReference>
<evidence type="ECO:0000259" key="5">
    <source>
        <dbReference type="Pfam" id="PF25597"/>
    </source>
</evidence>
<evidence type="ECO:0000313" key="6">
    <source>
        <dbReference type="EMBL" id="PNX74845.1"/>
    </source>
</evidence>
<dbReference type="EMBL" id="ASHM01028166">
    <property type="protein sequence ID" value="PNX74845.1"/>
    <property type="molecule type" value="Genomic_DNA"/>
</dbReference>
<feature type="compositionally biased region" description="Basic and acidic residues" evidence="3">
    <location>
        <begin position="154"/>
        <end position="163"/>
    </location>
</feature>
<dbReference type="GO" id="GO:0016787">
    <property type="term" value="F:hydrolase activity"/>
    <property type="evidence" value="ECO:0007669"/>
    <property type="project" value="UniProtKB-KW"/>
</dbReference>
<dbReference type="InterPro" id="IPR057670">
    <property type="entry name" value="SH3_retrovirus"/>
</dbReference>
<gene>
    <name evidence="6" type="ORF">L195_g030773</name>
</gene>
<dbReference type="Proteomes" id="UP000236291">
    <property type="component" value="Unassembled WGS sequence"/>
</dbReference>
<sequence>MVRCMINEKNVPKTFWPEAVNWSVHILNRCPTFAVKDITLEEAWSGIKPSVSHFKVFGCIAYVHVPDNLRKKLDDKSTTCIHLGISEESKAYKLYDSIKRKIVVSKDVKCDEGKQWNWENKDAEKSNTNKQIIDCEDDAETCSKSNHSENANEVEDHASNAHTEDMDLVVPDSEEENDIDENGLAKRVSKKPGYLNDYETGDYETGESSDGQVFFSPSEDPITYSEAAKHEVWKQAMDTEIAAIESNDTWKLTNLPPGAKKIEQHGNDYNEVFAPVAKWYTIRTILAITAAKNWDVFKLDVKSVFLLGELDEVVYVEQPLGYQKQKKEMMYRLKKSFYGMKQAPKAWYSKIEAYFSKEGFVKCAHEHTLFVKKEAHGKIIINFAMSDLGKMRHFLGIEVKQTKEGVFMFQQKYACEILKRFNMENCNSVCNHIVPRNKLKKDETCIAWDSTNYKQMVVCLMYLLATRPGLAFSVCLVAGTYSDMKIWCG</sequence>
<dbReference type="SUPFAM" id="SSF56672">
    <property type="entry name" value="DNA/RNA polymerases"/>
    <property type="match status" value="1"/>
</dbReference>
<reference evidence="6 7" key="1">
    <citation type="journal article" date="2014" name="Am. J. Bot.">
        <title>Genome assembly and annotation for red clover (Trifolium pratense; Fabaceae).</title>
        <authorList>
            <person name="Istvanek J."/>
            <person name="Jaros M."/>
            <person name="Krenek A."/>
            <person name="Repkova J."/>
        </authorList>
    </citation>
    <scope>NUCLEOTIDE SEQUENCE [LARGE SCALE GENOMIC DNA]</scope>
    <source>
        <strain evidence="7">cv. Tatra</strain>
        <tissue evidence="6">Young leaves</tissue>
    </source>
</reference>
<feature type="domain" description="Retroviral polymerase SH3-like" evidence="5">
    <location>
        <begin position="59"/>
        <end position="122"/>
    </location>
</feature>
<dbReference type="AlphaFoldDB" id="A0A2K3L8J1"/>
<feature type="region of interest" description="Disordered" evidence="3">
    <location>
        <begin position="140"/>
        <end position="163"/>
    </location>
</feature>
<comment type="caution">
    <text evidence="6">The sequence shown here is derived from an EMBL/GenBank/DDBJ whole genome shotgun (WGS) entry which is preliminary data.</text>
</comment>
<dbReference type="GO" id="GO:0046872">
    <property type="term" value="F:metal ion binding"/>
    <property type="evidence" value="ECO:0007669"/>
    <property type="project" value="UniProtKB-KW"/>
</dbReference>